<evidence type="ECO:0000256" key="2">
    <source>
        <dbReference type="ARBA" id="ARBA00022630"/>
    </source>
</evidence>
<gene>
    <name evidence="7" type="primary">bisG</name>
</gene>
<feature type="chain" id="PRO_5027058274" evidence="5">
    <location>
        <begin position="23"/>
        <end position="514"/>
    </location>
</feature>
<dbReference type="InterPro" id="IPR006094">
    <property type="entry name" value="Oxid_FAD_bind_N"/>
</dbReference>
<name>A0A6M4EKC5_9PEZI</name>
<dbReference type="AlphaFoldDB" id="A0A6M4EKC5"/>
<dbReference type="GO" id="GO:0071949">
    <property type="term" value="F:FAD binding"/>
    <property type="evidence" value="ECO:0007669"/>
    <property type="project" value="InterPro"/>
</dbReference>
<dbReference type="PANTHER" id="PTHR42973:SF8">
    <property type="entry name" value="FAD-BINDING PCMH-TYPE DOMAIN-CONTAINING PROTEIN"/>
    <property type="match status" value="1"/>
</dbReference>
<dbReference type="Pfam" id="PF01565">
    <property type="entry name" value="FAD_binding_4"/>
    <property type="match status" value="1"/>
</dbReference>
<evidence type="ECO:0000256" key="1">
    <source>
        <dbReference type="ARBA" id="ARBA00005466"/>
    </source>
</evidence>
<proteinExistence type="inferred from homology"/>
<organism evidence="7">
    <name type="scientific">Biscogniauxia sp</name>
    <dbReference type="NCBI Taxonomy" id="1896107"/>
    <lineage>
        <taxon>Eukaryota</taxon>
        <taxon>Fungi</taxon>
        <taxon>Dikarya</taxon>
        <taxon>Ascomycota</taxon>
        <taxon>Pezizomycotina</taxon>
        <taxon>Sordariomycetes</taxon>
        <taxon>Xylariomycetidae</taxon>
        <taxon>Xylariales</taxon>
        <taxon>Xylariaceae</taxon>
        <taxon>Biscogniauxia</taxon>
    </lineage>
</organism>
<protein>
    <submittedName>
        <fullName evidence="7">BisG</fullName>
    </submittedName>
</protein>
<dbReference type="Pfam" id="PF08031">
    <property type="entry name" value="BBE"/>
    <property type="match status" value="1"/>
</dbReference>
<comment type="similarity">
    <text evidence="1">Belongs to the oxygen-dependent FAD-linked oxidoreductase family.</text>
</comment>
<dbReference type="InterPro" id="IPR016169">
    <property type="entry name" value="FAD-bd_PCMH_sub2"/>
</dbReference>
<dbReference type="InterPro" id="IPR050416">
    <property type="entry name" value="FAD-linked_Oxidoreductase"/>
</dbReference>
<evidence type="ECO:0000256" key="5">
    <source>
        <dbReference type="SAM" id="SignalP"/>
    </source>
</evidence>
<dbReference type="GO" id="GO:0016491">
    <property type="term" value="F:oxidoreductase activity"/>
    <property type="evidence" value="ECO:0007669"/>
    <property type="project" value="UniProtKB-KW"/>
</dbReference>
<evidence type="ECO:0000256" key="3">
    <source>
        <dbReference type="ARBA" id="ARBA00022827"/>
    </source>
</evidence>
<dbReference type="SUPFAM" id="SSF56176">
    <property type="entry name" value="FAD-binding/transporter-associated domain-like"/>
    <property type="match status" value="1"/>
</dbReference>
<accession>A0A6M4EKC5</accession>
<sequence>MVSLKSFIVANGLTLLPALVAGSPVMPRYFQGKLFSRDNLTASTVEAELGPQLSTGSLIFGPDDSEWANATSRWNTLVRPDVQLVVEPAAESDIAKIIKYCNDNSIEFLVRNRGHGITSALSNFSGVEIDVDQLLGVTIQADSETAILQAGTYGAQVIQALWDEGYVTTTGSTPCVGLMGPALGGGHARYEGLYGMVMDDILHYNLVLANGTEIGVNETSHSDLLWALKGAGHNFGVVTSIVKKIYPKETDTWHYHTYTWTQDKLEAVFEALNTFHKSDNGTTPPKMGVNYGSIIMNTSISTTEAVLEWGFNYAGPADEAEALLEPFNAIGAVTEDMGDVSYPTISGVTSDDCGSANYVIASVMTLEYNVTAERALYDHYIAKVAQYPDLATTAYLWHEGYATAGYQAIPSDSTAYPHREENHLMFFSTAVPEGSDLLDTAETWAKEAWDLWNGGQPDRQPQTYVNYAAGHDYETLDSIYGYESWRLDRLRSLKAAYDPDNRFRFFVPIVSDSA</sequence>
<dbReference type="PROSITE" id="PS51387">
    <property type="entry name" value="FAD_PCMH"/>
    <property type="match status" value="1"/>
</dbReference>
<feature type="signal peptide" evidence="5">
    <location>
        <begin position="1"/>
        <end position="22"/>
    </location>
</feature>
<dbReference type="InterPro" id="IPR012951">
    <property type="entry name" value="BBE"/>
</dbReference>
<dbReference type="Gene3D" id="3.40.462.20">
    <property type="match status" value="1"/>
</dbReference>
<feature type="domain" description="FAD-binding PCMH-type" evidence="6">
    <location>
        <begin position="78"/>
        <end position="248"/>
    </location>
</feature>
<keyword evidence="4" id="KW-0560">Oxidoreductase</keyword>
<keyword evidence="2" id="KW-0285">Flavoprotein</keyword>
<dbReference type="InterPro" id="IPR036318">
    <property type="entry name" value="FAD-bd_PCMH-like_sf"/>
</dbReference>
<keyword evidence="5" id="KW-0732">Signal</keyword>
<evidence type="ECO:0000256" key="4">
    <source>
        <dbReference type="ARBA" id="ARBA00023002"/>
    </source>
</evidence>
<evidence type="ECO:0000259" key="6">
    <source>
        <dbReference type="PROSITE" id="PS51387"/>
    </source>
</evidence>
<dbReference type="InterPro" id="IPR016166">
    <property type="entry name" value="FAD-bd_PCMH"/>
</dbReference>
<dbReference type="InterPro" id="IPR016167">
    <property type="entry name" value="FAD-bd_PCMH_sub1"/>
</dbReference>
<dbReference type="Gene3D" id="3.30.43.10">
    <property type="entry name" value="Uridine Diphospho-n-acetylenolpyruvylglucosamine Reductase, domain 2"/>
    <property type="match status" value="1"/>
</dbReference>
<evidence type="ECO:0000313" key="7">
    <source>
        <dbReference type="EMBL" id="QJQ82461.1"/>
    </source>
</evidence>
<keyword evidence="3" id="KW-0274">FAD</keyword>
<dbReference type="PANTHER" id="PTHR42973">
    <property type="entry name" value="BINDING OXIDOREDUCTASE, PUTATIVE (AFU_ORTHOLOGUE AFUA_1G17690)-RELATED"/>
    <property type="match status" value="1"/>
</dbReference>
<reference evidence="7" key="1">
    <citation type="journal article" date="2020" name="Angew. Chem. Int. Ed. Engl.">
        <title>Biosynthesis of biscognienyne B involving an unprecedented cytochrome P450-dependent alkynylation.</title>
        <authorList>
            <person name="Abe I."/>
            <person name="Lv J.M."/>
            <person name="Gao Y.H."/>
            <person name="Zhao H."/>
            <person name="Awakawa T."/>
            <person name="Liu L."/>
            <person name="Chen G.D."/>
            <person name="Yao X.S."/>
            <person name="Hu D."/>
            <person name="Gao H."/>
        </authorList>
    </citation>
    <scope>NUCLEOTIDE SEQUENCE</scope>
    <source>
        <strain evidence="7">71-10-1-1</strain>
    </source>
</reference>
<dbReference type="EMBL" id="MT109335">
    <property type="protein sequence ID" value="QJQ82461.1"/>
    <property type="molecule type" value="Genomic_DNA"/>
</dbReference>
<dbReference type="Gene3D" id="3.30.465.10">
    <property type="match status" value="1"/>
</dbReference>